<dbReference type="Proteomes" id="UP000016922">
    <property type="component" value="Unassembled WGS sequence"/>
</dbReference>
<keyword evidence="2" id="KW-1185">Reference proteome</keyword>
<reference evidence="1 2" key="1">
    <citation type="journal article" date="2013" name="BMC Genomics">
        <title>Genomics-driven discovery of the pneumocandin biosynthetic gene cluster in the fungus Glarea lozoyensis.</title>
        <authorList>
            <person name="Chen L."/>
            <person name="Yue Q."/>
            <person name="Zhang X."/>
            <person name="Xiang M."/>
            <person name="Wang C."/>
            <person name="Li S."/>
            <person name="Che Y."/>
            <person name="Ortiz-Lopez F.J."/>
            <person name="Bills G.F."/>
            <person name="Liu X."/>
            <person name="An Z."/>
        </authorList>
    </citation>
    <scope>NUCLEOTIDE SEQUENCE [LARGE SCALE GENOMIC DNA]</scope>
    <source>
        <strain evidence="2">ATCC 20868 / MF5171</strain>
    </source>
</reference>
<gene>
    <name evidence="1" type="ORF">GLAREA_00082</name>
</gene>
<sequence>MCQGEDWGTGDLEHRVCDVRGVVVVESELWMEKRRGKKRSEAAGQEITLWGQPMVRG</sequence>
<evidence type="ECO:0000313" key="1">
    <source>
        <dbReference type="EMBL" id="EPE28924.1"/>
    </source>
</evidence>
<organism evidence="1 2">
    <name type="scientific">Glarea lozoyensis (strain ATCC 20868 / MF5171)</name>
    <dbReference type="NCBI Taxonomy" id="1116229"/>
    <lineage>
        <taxon>Eukaryota</taxon>
        <taxon>Fungi</taxon>
        <taxon>Dikarya</taxon>
        <taxon>Ascomycota</taxon>
        <taxon>Pezizomycotina</taxon>
        <taxon>Leotiomycetes</taxon>
        <taxon>Helotiales</taxon>
        <taxon>Helotiaceae</taxon>
        <taxon>Glarea</taxon>
    </lineage>
</organism>
<dbReference type="GeneID" id="19459142"/>
<dbReference type="RefSeq" id="XP_008083033.1">
    <property type="nucleotide sequence ID" value="XM_008084842.1"/>
</dbReference>
<dbReference type="AlphaFoldDB" id="S3CVE3"/>
<dbReference type="EMBL" id="KE145367">
    <property type="protein sequence ID" value="EPE28924.1"/>
    <property type="molecule type" value="Genomic_DNA"/>
</dbReference>
<proteinExistence type="predicted"/>
<name>S3CVE3_GLAL2</name>
<evidence type="ECO:0000313" key="2">
    <source>
        <dbReference type="Proteomes" id="UP000016922"/>
    </source>
</evidence>
<protein>
    <submittedName>
        <fullName evidence="1">Uncharacterized protein</fullName>
    </submittedName>
</protein>
<accession>S3CVE3</accession>
<dbReference type="HOGENOM" id="CLU_2996658_0_0_1"/>
<dbReference type="KEGG" id="glz:GLAREA_00082"/>